<dbReference type="OrthoDB" id="10446138at2759"/>
<keyword evidence="1" id="KW-0732">Signal</keyword>
<sequence>MVVVIEVAIALVVGKVSHCGIATNVGETRIYNTTGGPAPCGVAELGEEVWHSDRPLPERGFTALGVPIGHCDYVREWGQRRLREEQALLDHLQHLPDLQCAWLLLLMCASTRATHALRNIPPEDVRPYAEGRDRAVCAALQERTHLTLIGGITIRPNQASPM</sequence>
<gene>
    <name evidence="2" type="ORF">AK812_SmicGene41644</name>
</gene>
<dbReference type="EMBL" id="LSRX01001646">
    <property type="protein sequence ID" value="OLP78203.1"/>
    <property type="molecule type" value="Genomic_DNA"/>
</dbReference>
<accession>A0A1Q9C5J7</accession>
<dbReference type="Proteomes" id="UP000186817">
    <property type="component" value="Unassembled WGS sequence"/>
</dbReference>
<proteinExistence type="predicted"/>
<name>A0A1Q9C5J7_SYMMI</name>
<comment type="caution">
    <text evidence="2">The sequence shown here is derived from an EMBL/GenBank/DDBJ whole genome shotgun (WGS) entry which is preliminary data.</text>
</comment>
<evidence type="ECO:0000313" key="3">
    <source>
        <dbReference type="Proteomes" id="UP000186817"/>
    </source>
</evidence>
<evidence type="ECO:0000313" key="2">
    <source>
        <dbReference type="EMBL" id="OLP78203.1"/>
    </source>
</evidence>
<reference evidence="2 3" key="1">
    <citation type="submission" date="2016-02" db="EMBL/GenBank/DDBJ databases">
        <title>Genome analysis of coral dinoflagellate symbionts highlights evolutionary adaptations to a symbiotic lifestyle.</title>
        <authorList>
            <person name="Aranda M."/>
            <person name="Li Y."/>
            <person name="Liew Y.J."/>
            <person name="Baumgarten S."/>
            <person name="Simakov O."/>
            <person name="Wilson M."/>
            <person name="Piel J."/>
            <person name="Ashoor H."/>
            <person name="Bougouffa S."/>
            <person name="Bajic V.B."/>
            <person name="Ryu T."/>
            <person name="Ravasi T."/>
            <person name="Bayer T."/>
            <person name="Micklem G."/>
            <person name="Kim H."/>
            <person name="Bhak J."/>
            <person name="Lajeunesse T.C."/>
            <person name="Voolstra C.R."/>
        </authorList>
    </citation>
    <scope>NUCLEOTIDE SEQUENCE [LARGE SCALE GENOMIC DNA]</scope>
    <source>
        <strain evidence="2 3">CCMP2467</strain>
    </source>
</reference>
<evidence type="ECO:0000256" key="1">
    <source>
        <dbReference type="SAM" id="SignalP"/>
    </source>
</evidence>
<feature type="signal peptide" evidence="1">
    <location>
        <begin position="1"/>
        <end position="18"/>
    </location>
</feature>
<dbReference type="AlphaFoldDB" id="A0A1Q9C5J7"/>
<feature type="chain" id="PRO_5012864520" evidence="1">
    <location>
        <begin position="19"/>
        <end position="162"/>
    </location>
</feature>
<keyword evidence="3" id="KW-1185">Reference proteome</keyword>
<organism evidence="2 3">
    <name type="scientific">Symbiodinium microadriaticum</name>
    <name type="common">Dinoflagellate</name>
    <name type="synonym">Zooxanthella microadriatica</name>
    <dbReference type="NCBI Taxonomy" id="2951"/>
    <lineage>
        <taxon>Eukaryota</taxon>
        <taxon>Sar</taxon>
        <taxon>Alveolata</taxon>
        <taxon>Dinophyceae</taxon>
        <taxon>Suessiales</taxon>
        <taxon>Symbiodiniaceae</taxon>
        <taxon>Symbiodinium</taxon>
    </lineage>
</organism>
<protein>
    <submittedName>
        <fullName evidence="2">Uncharacterized protein</fullName>
    </submittedName>
</protein>